<reference evidence="2 3" key="1">
    <citation type="submission" date="2020-08" db="EMBL/GenBank/DDBJ databases">
        <title>Genomic Encyclopedia of Type Strains, Phase IV (KMG-IV): sequencing the most valuable type-strain genomes for metagenomic binning, comparative biology and taxonomic classification.</title>
        <authorList>
            <person name="Goeker M."/>
        </authorList>
    </citation>
    <scope>NUCLEOTIDE SEQUENCE [LARGE SCALE GENOMIC DNA]</scope>
    <source>
        <strain evidence="2 3">YC6886</strain>
    </source>
</reference>
<dbReference type="InterPro" id="IPR050900">
    <property type="entry name" value="Transposase_IS3/IS150/IS904"/>
</dbReference>
<dbReference type="NCBIfam" id="NF033516">
    <property type="entry name" value="transpos_IS3"/>
    <property type="match status" value="1"/>
</dbReference>
<dbReference type="Pfam" id="PF00665">
    <property type="entry name" value="rve"/>
    <property type="match status" value="1"/>
</dbReference>
<dbReference type="InterPro" id="IPR001584">
    <property type="entry name" value="Integrase_cat-core"/>
</dbReference>
<dbReference type="SUPFAM" id="SSF53098">
    <property type="entry name" value="Ribonuclease H-like"/>
    <property type="match status" value="1"/>
</dbReference>
<dbReference type="Gene3D" id="3.30.420.10">
    <property type="entry name" value="Ribonuclease H-like superfamily/Ribonuclease H"/>
    <property type="match status" value="1"/>
</dbReference>
<dbReference type="PANTHER" id="PTHR46889:SF4">
    <property type="entry name" value="TRANSPOSASE INSO FOR INSERTION SEQUENCE ELEMENT IS911B-RELATED"/>
    <property type="match status" value="1"/>
</dbReference>
<accession>A0A840V3S6</accession>
<dbReference type="PANTHER" id="PTHR46889">
    <property type="entry name" value="TRANSPOSASE INSF FOR INSERTION SEQUENCE IS3B-RELATED"/>
    <property type="match status" value="1"/>
</dbReference>
<dbReference type="EMBL" id="JACHFD010000002">
    <property type="protein sequence ID" value="MBB5350304.1"/>
    <property type="molecule type" value="Genomic_DNA"/>
</dbReference>
<feature type="domain" description="Integrase catalytic" evidence="1">
    <location>
        <begin position="109"/>
        <end position="270"/>
    </location>
</feature>
<sequence length="276" mass="31985">MIEKNHPQLSIRKQSAMLGINRNRLETAERISEEDRAIMRALDELHVRWPVYGARKLVVELRKRGWKVGRKRVRRLMQIMGLAAVVPKPRTSVPDKNHRKYPYLLRDREVTTPDEVGCADITYIPMGRGFAYLVAIMDWHSRAVLSWRISNAADTRFCLEALGEAVKVAGRAPDIFNTDQGCQFTSREWVAAVEETGARVSMDGKGRWMDNVFIERLWRSLKCEDIYLKDYCNLVELEAGVSRWMADYNRERIHQHHDYATPWSVYRPQPGLAEAA</sequence>
<dbReference type="GO" id="GO:0003676">
    <property type="term" value="F:nucleic acid binding"/>
    <property type="evidence" value="ECO:0007669"/>
    <property type="project" value="InterPro"/>
</dbReference>
<keyword evidence="3" id="KW-1185">Reference proteome</keyword>
<evidence type="ECO:0000259" key="1">
    <source>
        <dbReference type="PROSITE" id="PS50994"/>
    </source>
</evidence>
<dbReference type="InterPro" id="IPR012337">
    <property type="entry name" value="RNaseH-like_sf"/>
</dbReference>
<proteinExistence type="predicted"/>
<dbReference type="GO" id="GO:0015074">
    <property type="term" value="P:DNA integration"/>
    <property type="evidence" value="ECO:0007669"/>
    <property type="project" value="InterPro"/>
</dbReference>
<dbReference type="InterPro" id="IPR036397">
    <property type="entry name" value="RNaseH_sf"/>
</dbReference>
<dbReference type="InterPro" id="IPR048020">
    <property type="entry name" value="Transpos_IS3"/>
</dbReference>
<protein>
    <submittedName>
        <fullName evidence="2">Putative transposase</fullName>
    </submittedName>
</protein>
<dbReference type="AlphaFoldDB" id="A0A840V3S6"/>
<comment type="caution">
    <text evidence="2">The sequence shown here is derived from an EMBL/GenBank/DDBJ whole genome shotgun (WGS) entry which is preliminary data.</text>
</comment>
<evidence type="ECO:0000313" key="2">
    <source>
        <dbReference type="EMBL" id="MBB5350304.1"/>
    </source>
</evidence>
<dbReference type="Proteomes" id="UP000557717">
    <property type="component" value="Unassembled WGS sequence"/>
</dbReference>
<organism evidence="2 3">
    <name type="scientific">Haloferula luteola</name>
    <dbReference type="NCBI Taxonomy" id="595692"/>
    <lineage>
        <taxon>Bacteria</taxon>
        <taxon>Pseudomonadati</taxon>
        <taxon>Verrucomicrobiota</taxon>
        <taxon>Verrucomicrobiia</taxon>
        <taxon>Verrucomicrobiales</taxon>
        <taxon>Verrucomicrobiaceae</taxon>
        <taxon>Haloferula</taxon>
    </lineage>
</organism>
<name>A0A840V3S6_9BACT</name>
<dbReference type="Pfam" id="PF13276">
    <property type="entry name" value="HTH_21"/>
    <property type="match status" value="1"/>
</dbReference>
<evidence type="ECO:0000313" key="3">
    <source>
        <dbReference type="Proteomes" id="UP000557717"/>
    </source>
</evidence>
<gene>
    <name evidence="2" type="ORF">HNR46_000528</name>
</gene>
<dbReference type="InterPro" id="IPR025948">
    <property type="entry name" value="HTH-like_dom"/>
</dbReference>
<dbReference type="PROSITE" id="PS50994">
    <property type="entry name" value="INTEGRASE"/>
    <property type="match status" value="1"/>
</dbReference>